<evidence type="ECO:0000313" key="2">
    <source>
        <dbReference type="Proteomes" id="UP001237642"/>
    </source>
</evidence>
<gene>
    <name evidence="1" type="ORF">POM88_004026</name>
</gene>
<keyword evidence="2" id="KW-1185">Reference proteome</keyword>
<evidence type="ECO:0000313" key="1">
    <source>
        <dbReference type="EMBL" id="KAK1404421.1"/>
    </source>
</evidence>
<comment type="caution">
    <text evidence="1">The sequence shown here is derived from an EMBL/GenBank/DDBJ whole genome shotgun (WGS) entry which is preliminary data.</text>
</comment>
<dbReference type="AlphaFoldDB" id="A0AAD8JIP9"/>
<dbReference type="PANTHER" id="PTHR38710">
    <property type="entry name" value="WITH PUTATIVE URIDYL PYROPHOSPHORYLASE-RELATED"/>
    <property type="match status" value="1"/>
</dbReference>
<protein>
    <recommendedName>
        <fullName evidence="3">GHMP kinase N-terminal domain-containing protein</fullName>
    </recommendedName>
</protein>
<reference evidence="1" key="2">
    <citation type="submission" date="2023-05" db="EMBL/GenBank/DDBJ databases">
        <authorList>
            <person name="Schelkunov M.I."/>
        </authorList>
    </citation>
    <scope>NUCLEOTIDE SEQUENCE</scope>
    <source>
        <strain evidence="1">Hsosn_3</strain>
        <tissue evidence="1">Leaf</tissue>
    </source>
</reference>
<reference evidence="1" key="1">
    <citation type="submission" date="2023-02" db="EMBL/GenBank/DDBJ databases">
        <title>Genome of toxic invasive species Heracleum sosnowskyi carries increased number of genes despite the absence of recent whole-genome duplications.</title>
        <authorList>
            <person name="Schelkunov M."/>
            <person name="Shtratnikova V."/>
            <person name="Makarenko M."/>
            <person name="Klepikova A."/>
            <person name="Omelchenko D."/>
            <person name="Novikova G."/>
            <person name="Obukhova E."/>
            <person name="Bogdanov V."/>
            <person name="Penin A."/>
            <person name="Logacheva M."/>
        </authorList>
    </citation>
    <scope>NUCLEOTIDE SEQUENCE</scope>
    <source>
        <strain evidence="1">Hsosn_3</strain>
        <tissue evidence="1">Leaf</tissue>
    </source>
</reference>
<sequence length="136" mass="15126">MAICKVFNAYCKDNNIKLHKENFSLSYDTNIPRQTGLSGSSAIVERTWNCCWSTGQIHTGLPGVLYTWTSARSLWHGVYTPINNGLLPPLQLISAQNPSDSGKVHSTVQQRWLNGDEFIKSCMEEVANLPLEGRSA</sequence>
<accession>A0AAD8JIP9</accession>
<name>A0AAD8JIP9_9APIA</name>
<dbReference type="Proteomes" id="UP001237642">
    <property type="component" value="Unassembled WGS sequence"/>
</dbReference>
<dbReference type="EMBL" id="JAUIZM010000001">
    <property type="protein sequence ID" value="KAK1404421.1"/>
    <property type="molecule type" value="Genomic_DNA"/>
</dbReference>
<organism evidence="1 2">
    <name type="scientific">Heracleum sosnowskyi</name>
    <dbReference type="NCBI Taxonomy" id="360622"/>
    <lineage>
        <taxon>Eukaryota</taxon>
        <taxon>Viridiplantae</taxon>
        <taxon>Streptophyta</taxon>
        <taxon>Embryophyta</taxon>
        <taxon>Tracheophyta</taxon>
        <taxon>Spermatophyta</taxon>
        <taxon>Magnoliopsida</taxon>
        <taxon>eudicotyledons</taxon>
        <taxon>Gunneridae</taxon>
        <taxon>Pentapetalae</taxon>
        <taxon>asterids</taxon>
        <taxon>campanulids</taxon>
        <taxon>Apiales</taxon>
        <taxon>Apiaceae</taxon>
        <taxon>Apioideae</taxon>
        <taxon>apioid superclade</taxon>
        <taxon>Tordylieae</taxon>
        <taxon>Tordyliinae</taxon>
        <taxon>Heracleum</taxon>
    </lineage>
</organism>
<dbReference type="InterPro" id="IPR053034">
    <property type="entry name" value="Glucuronokinase-like"/>
</dbReference>
<dbReference type="PANTHER" id="PTHR38710:SF1">
    <property type="entry name" value="WITH PUTATIVE URIDYL PYROPHOSPHORYLASE-RELATED"/>
    <property type="match status" value="1"/>
</dbReference>
<evidence type="ECO:0008006" key="3">
    <source>
        <dbReference type="Google" id="ProtNLM"/>
    </source>
</evidence>
<proteinExistence type="predicted"/>